<dbReference type="Gene3D" id="1.10.10.10">
    <property type="entry name" value="Winged helix-like DNA-binding domain superfamily/Winged helix DNA-binding domain"/>
    <property type="match status" value="1"/>
</dbReference>
<evidence type="ECO:0000313" key="1">
    <source>
        <dbReference type="EMBL" id="AEB94852.1"/>
    </source>
</evidence>
<reference evidence="1 2" key="1">
    <citation type="journal article" date="2011" name="J. Bacteriol.">
        <title>Complete genome sequence of Metallosphaera cuprina, a metal sulfide-oxidizing archaeon from a hot spring.</title>
        <authorList>
            <person name="Liu L.J."/>
            <person name="You X.Y."/>
            <person name="Zheng H."/>
            <person name="Wang S."/>
            <person name="Jiang C.Y."/>
            <person name="Liu S.J."/>
        </authorList>
    </citation>
    <scope>NUCLEOTIDE SEQUENCE [LARGE SCALE GENOMIC DNA]</scope>
    <source>
        <strain evidence="1 2">Ar-4</strain>
    </source>
</reference>
<dbReference type="AlphaFoldDB" id="F4G1W3"/>
<dbReference type="HOGENOM" id="CLU_186533_0_0_2"/>
<gene>
    <name evidence="1" type="ordered locus">Mcup_0747</name>
</gene>
<proteinExistence type="predicted"/>
<evidence type="ECO:0000313" key="2">
    <source>
        <dbReference type="Proteomes" id="UP000007812"/>
    </source>
</evidence>
<accession>F4G1W3</accession>
<sequence>MLLEGELSLSEIAEYLGLSKEKVKRETNRLLKSELIEMKAVIGDEPIFSITRAGIDKLIVQYYLLKSIIKEMEEIICSTFECS</sequence>
<organism evidence="1 2">
    <name type="scientific">Metallosphaera cuprina (strain Ar-4)</name>
    <dbReference type="NCBI Taxonomy" id="1006006"/>
    <lineage>
        <taxon>Archaea</taxon>
        <taxon>Thermoproteota</taxon>
        <taxon>Thermoprotei</taxon>
        <taxon>Sulfolobales</taxon>
        <taxon>Sulfolobaceae</taxon>
        <taxon>Metallosphaera</taxon>
    </lineage>
</organism>
<dbReference type="PATRIC" id="fig|1006006.8.peg.746"/>
<dbReference type="Proteomes" id="UP000007812">
    <property type="component" value="Chromosome"/>
</dbReference>
<dbReference type="EMBL" id="CP002656">
    <property type="protein sequence ID" value="AEB94852.1"/>
    <property type="molecule type" value="Genomic_DNA"/>
</dbReference>
<keyword evidence="2" id="KW-1185">Reference proteome</keyword>
<dbReference type="SUPFAM" id="SSF46785">
    <property type="entry name" value="Winged helix' DNA-binding domain"/>
    <property type="match status" value="1"/>
</dbReference>
<dbReference type="InterPro" id="IPR036390">
    <property type="entry name" value="WH_DNA-bd_sf"/>
</dbReference>
<dbReference type="KEGG" id="mcn:Mcup_0747"/>
<dbReference type="eggNOG" id="arCOG01905">
    <property type="taxonomic scope" value="Archaea"/>
</dbReference>
<protein>
    <submittedName>
        <fullName evidence="1">Transcriptional regulator</fullName>
    </submittedName>
</protein>
<dbReference type="InterPro" id="IPR036388">
    <property type="entry name" value="WH-like_DNA-bd_sf"/>
</dbReference>
<name>F4G1W3_METCR</name>